<evidence type="ECO:0000259" key="14">
    <source>
        <dbReference type="Pfam" id="PF04446"/>
    </source>
</evidence>
<dbReference type="EC" id="2.7.7.79" evidence="3"/>
<dbReference type="GeneID" id="109431470"/>
<dbReference type="Pfam" id="PF04446">
    <property type="entry name" value="Thg1"/>
    <property type="match status" value="1"/>
</dbReference>
<keyword evidence="10" id="KW-0460">Magnesium</keyword>
<feature type="transmembrane region" description="Helical" evidence="13">
    <location>
        <begin position="138"/>
        <end position="158"/>
    </location>
</feature>
<comment type="catalytic activity">
    <reaction evidence="12">
        <text>a 5'-end ribonucleotide-tRNA(His) + GTP + ATP + H2O = a 5'-end phospho-guanosine-ribonucleotide-tRNA(His) + AMP + 2 diphosphate + H(+)</text>
        <dbReference type="Rhea" id="RHEA:54564"/>
        <dbReference type="Rhea" id="RHEA-COMP:14193"/>
        <dbReference type="Rhea" id="RHEA-COMP:14917"/>
        <dbReference type="ChEBI" id="CHEBI:15377"/>
        <dbReference type="ChEBI" id="CHEBI:15378"/>
        <dbReference type="ChEBI" id="CHEBI:30616"/>
        <dbReference type="ChEBI" id="CHEBI:33019"/>
        <dbReference type="ChEBI" id="CHEBI:37565"/>
        <dbReference type="ChEBI" id="CHEBI:138282"/>
        <dbReference type="ChEBI" id="CHEBI:141847"/>
        <dbReference type="ChEBI" id="CHEBI:456215"/>
        <dbReference type="EC" id="2.7.7.79"/>
    </reaction>
</comment>
<sequence>MRALPRDVTISIGVMWTMWNKLLIKTIPSKFVHEIRKFSVSKMAKSRFEYVKSFEQSDTLLKNCWIVVRVDGKGFHKFCDVHGFDKPNDRRGLNLMSLAAVNVMLEFNEIVVGYGQSDEYSFVFKRDSTVYERRRDKLVSYVASLFTAAYIFNWQYIFKDSLPLKYPPAFDARAVLYPTDENLRDYLSWRQADVHINNLYNTTFWNLVASGLTNAEAETRLRKTLSSDKNEILFSEFNINYNNEPAMYRKGTVLLRKKVTVADNKSLSLIVPIFDDMIGDKFWQTHPELLDGKAKSNDPFDIGADIEHVLVQYQIEKHNKRKEGMKRKHETS</sequence>
<dbReference type="InterPro" id="IPR007537">
    <property type="entry name" value="tRNAHis_GuaTrfase_Thg1"/>
</dbReference>
<evidence type="ECO:0000256" key="10">
    <source>
        <dbReference type="ARBA" id="ARBA00022842"/>
    </source>
</evidence>
<dbReference type="PANTHER" id="PTHR12729">
    <property type="entry name" value="TRNA(HIS) GUANYLYLTRANSFERASE-RELATED"/>
    <property type="match status" value="1"/>
</dbReference>
<dbReference type="InterPro" id="IPR038469">
    <property type="entry name" value="tRNAHis_GuaTrfase_Thg1_sf"/>
</dbReference>
<feature type="domain" description="Thg1 C-terminal" evidence="15">
    <location>
        <begin position="181"/>
        <end position="264"/>
    </location>
</feature>
<evidence type="ECO:0000256" key="6">
    <source>
        <dbReference type="ARBA" id="ARBA00022694"/>
    </source>
</evidence>
<keyword evidence="7" id="KW-0548">Nucleotidyltransferase</keyword>
<dbReference type="InterPro" id="IPR024956">
    <property type="entry name" value="tRNAHis_GuaTrfase_cat"/>
</dbReference>
<keyword evidence="9" id="KW-0547">Nucleotide-binding</keyword>
<evidence type="ECO:0000256" key="3">
    <source>
        <dbReference type="ARBA" id="ARBA00012511"/>
    </source>
</evidence>
<dbReference type="Pfam" id="PF14413">
    <property type="entry name" value="Thg1C"/>
    <property type="match status" value="1"/>
</dbReference>
<evidence type="ECO:0000256" key="11">
    <source>
        <dbReference type="ARBA" id="ARBA00023134"/>
    </source>
</evidence>
<dbReference type="InterPro" id="IPR025845">
    <property type="entry name" value="Thg1_C_dom"/>
</dbReference>
<reference evidence="16" key="2">
    <citation type="submission" date="2025-05" db="UniProtKB">
        <authorList>
            <consortium name="EnsemblMetazoa"/>
        </authorList>
    </citation>
    <scope>IDENTIFICATION</scope>
    <source>
        <strain evidence="16">Foshan</strain>
    </source>
</reference>
<accession>A0ABM2A6Q4</accession>
<reference evidence="17" key="1">
    <citation type="journal article" date="2015" name="Proc. Natl. Acad. Sci. U.S.A.">
        <title>Genome sequence of the Asian Tiger mosquito, Aedes albopictus, reveals insights into its biology, genetics, and evolution.</title>
        <authorList>
            <person name="Chen X.G."/>
            <person name="Jiang X."/>
            <person name="Gu J."/>
            <person name="Xu M."/>
            <person name="Wu Y."/>
            <person name="Deng Y."/>
            <person name="Zhang C."/>
            <person name="Bonizzoni M."/>
            <person name="Dermauw W."/>
            <person name="Vontas J."/>
            <person name="Armbruster P."/>
            <person name="Huang X."/>
            <person name="Yang Y."/>
            <person name="Zhang H."/>
            <person name="He W."/>
            <person name="Peng H."/>
            <person name="Liu Y."/>
            <person name="Wu K."/>
            <person name="Chen J."/>
            <person name="Lirakis M."/>
            <person name="Topalis P."/>
            <person name="Van Leeuwen T."/>
            <person name="Hall A.B."/>
            <person name="Jiang X."/>
            <person name="Thorpe C."/>
            <person name="Mueller R.L."/>
            <person name="Sun C."/>
            <person name="Waterhouse R.M."/>
            <person name="Yan G."/>
            <person name="Tu Z.J."/>
            <person name="Fang X."/>
            <person name="James A.A."/>
        </authorList>
    </citation>
    <scope>NUCLEOTIDE SEQUENCE [LARGE SCALE GENOMIC DNA]</scope>
    <source>
        <strain evidence="17">Foshan</strain>
    </source>
</reference>
<organism evidence="16 17">
    <name type="scientific">Aedes albopictus</name>
    <name type="common">Asian tiger mosquito</name>
    <name type="synonym">Stegomyia albopicta</name>
    <dbReference type="NCBI Taxonomy" id="7160"/>
    <lineage>
        <taxon>Eukaryota</taxon>
        <taxon>Metazoa</taxon>
        <taxon>Ecdysozoa</taxon>
        <taxon>Arthropoda</taxon>
        <taxon>Hexapoda</taxon>
        <taxon>Insecta</taxon>
        <taxon>Pterygota</taxon>
        <taxon>Neoptera</taxon>
        <taxon>Endopterygota</taxon>
        <taxon>Diptera</taxon>
        <taxon>Nematocera</taxon>
        <taxon>Culicoidea</taxon>
        <taxon>Culicidae</taxon>
        <taxon>Culicinae</taxon>
        <taxon>Aedini</taxon>
        <taxon>Aedes</taxon>
        <taxon>Stegomyia</taxon>
    </lineage>
</organism>
<keyword evidence="17" id="KW-1185">Reference proteome</keyword>
<comment type="similarity">
    <text evidence="2">Belongs to the tRNA(His) guanylyltransferase family.</text>
</comment>
<keyword evidence="13" id="KW-1133">Transmembrane helix</keyword>
<evidence type="ECO:0000256" key="5">
    <source>
        <dbReference type="ARBA" id="ARBA00022679"/>
    </source>
</evidence>
<dbReference type="PANTHER" id="PTHR12729:SF6">
    <property type="entry name" value="TRNA(HIS) GUANYLYLTRANSFERASE-RELATED"/>
    <property type="match status" value="1"/>
</dbReference>
<evidence type="ECO:0000256" key="7">
    <source>
        <dbReference type="ARBA" id="ARBA00022695"/>
    </source>
</evidence>
<keyword evidence="11" id="KW-0342">GTP-binding</keyword>
<keyword evidence="6" id="KW-0819">tRNA processing</keyword>
<protein>
    <recommendedName>
        <fullName evidence="4">Probable tRNA(His) guanylyltransferase</fullName>
        <ecNumber evidence="3">2.7.7.79</ecNumber>
    </recommendedName>
</protein>
<evidence type="ECO:0000256" key="1">
    <source>
        <dbReference type="ARBA" id="ARBA00001946"/>
    </source>
</evidence>
<evidence type="ECO:0000313" key="16">
    <source>
        <dbReference type="EnsemblMetazoa" id="AALFPA23_024991.P37244"/>
    </source>
</evidence>
<evidence type="ECO:0000313" key="17">
    <source>
        <dbReference type="Proteomes" id="UP000069940"/>
    </source>
</evidence>
<comment type="cofactor">
    <cofactor evidence="1">
        <name>Mg(2+)</name>
        <dbReference type="ChEBI" id="CHEBI:18420"/>
    </cofactor>
</comment>
<dbReference type="Gene3D" id="3.30.70.3000">
    <property type="match status" value="1"/>
</dbReference>
<evidence type="ECO:0000256" key="9">
    <source>
        <dbReference type="ARBA" id="ARBA00022741"/>
    </source>
</evidence>
<proteinExistence type="inferred from homology"/>
<dbReference type="EnsemblMetazoa" id="AALFPA23_024991.R37244">
    <property type="protein sequence ID" value="AALFPA23_024991.P37244"/>
    <property type="gene ID" value="AALFPA23_024991"/>
</dbReference>
<keyword evidence="5" id="KW-0808">Transferase</keyword>
<dbReference type="Proteomes" id="UP000069940">
    <property type="component" value="Unassembled WGS sequence"/>
</dbReference>
<evidence type="ECO:0000259" key="15">
    <source>
        <dbReference type="Pfam" id="PF14413"/>
    </source>
</evidence>
<evidence type="ECO:0000256" key="8">
    <source>
        <dbReference type="ARBA" id="ARBA00022723"/>
    </source>
</evidence>
<evidence type="ECO:0000256" key="2">
    <source>
        <dbReference type="ARBA" id="ARBA00010113"/>
    </source>
</evidence>
<dbReference type="RefSeq" id="XP_019563226.3">
    <property type="nucleotide sequence ID" value="XM_019707681.3"/>
</dbReference>
<name>A0ABM2A6Q4_AEDAL</name>
<keyword evidence="8" id="KW-0479">Metal-binding</keyword>
<keyword evidence="13" id="KW-0812">Transmembrane</keyword>
<evidence type="ECO:0000256" key="12">
    <source>
        <dbReference type="ARBA" id="ARBA00047281"/>
    </source>
</evidence>
<evidence type="ECO:0000256" key="4">
    <source>
        <dbReference type="ARBA" id="ARBA00022310"/>
    </source>
</evidence>
<evidence type="ECO:0000256" key="13">
    <source>
        <dbReference type="SAM" id="Phobius"/>
    </source>
</evidence>
<feature type="domain" description="tRNAHis guanylyltransferase catalytic" evidence="14">
    <location>
        <begin position="48"/>
        <end position="178"/>
    </location>
</feature>
<keyword evidence="13" id="KW-0472">Membrane</keyword>